<name>A0ACC1QKG2_9HYPO</name>
<protein>
    <submittedName>
        <fullName evidence="1">Uncharacterized protein</fullName>
    </submittedName>
</protein>
<keyword evidence="2" id="KW-1185">Reference proteome</keyword>
<comment type="caution">
    <text evidence="1">The sequence shown here is derived from an EMBL/GenBank/DDBJ whole genome shotgun (WGS) entry which is preliminary data.</text>
</comment>
<evidence type="ECO:0000313" key="1">
    <source>
        <dbReference type="EMBL" id="KAJ3476022.1"/>
    </source>
</evidence>
<dbReference type="Proteomes" id="UP001148737">
    <property type="component" value="Unassembled WGS sequence"/>
</dbReference>
<proteinExistence type="predicted"/>
<organism evidence="1 2">
    <name type="scientific">Lecanicillium saksenae</name>
    <dbReference type="NCBI Taxonomy" id="468837"/>
    <lineage>
        <taxon>Eukaryota</taxon>
        <taxon>Fungi</taxon>
        <taxon>Dikarya</taxon>
        <taxon>Ascomycota</taxon>
        <taxon>Pezizomycotina</taxon>
        <taxon>Sordariomycetes</taxon>
        <taxon>Hypocreomycetidae</taxon>
        <taxon>Hypocreales</taxon>
        <taxon>Cordycipitaceae</taxon>
        <taxon>Lecanicillium</taxon>
    </lineage>
</organism>
<gene>
    <name evidence="1" type="ORF">NLG97_g9265</name>
</gene>
<dbReference type="EMBL" id="JANAKD010001860">
    <property type="protein sequence ID" value="KAJ3476022.1"/>
    <property type="molecule type" value="Genomic_DNA"/>
</dbReference>
<sequence length="348" mass="37773">MYARYVPGAAGQTAAASSTTQYARYVPGQTNAPPAAEPAEEDKSNSKKSKRKRAGADATAESTDRKSKKSKTADREADEEATPVKAKKDKKEKKDKKKKQRTEKDDDETEGNDKVDSDGDVAIGDADPVPEKKKAKREKKKKVEEPAPEEEDDDQNGRHKSVLKQMAKSLKMASEAAANKTAEEPEEEVEQYGLEPLPQPAQPEEAEVKPTYDTLPSWLSAPIRVSQSTRTSFTSAGIPAKTAEVLQSKGYAEAFAVQTAAIPLLLPNNNSLPGDLLISAATGSGKTLAYALPIVNDISQGVVTRLRALVVLPTRELVRQAQEVFELCAKAYEGSDRKRVRIGISIRP</sequence>
<accession>A0ACC1QKG2</accession>
<reference evidence="1" key="1">
    <citation type="submission" date="2022-07" db="EMBL/GenBank/DDBJ databases">
        <title>Genome Sequence of Lecanicillium saksenae.</title>
        <authorList>
            <person name="Buettner E."/>
        </authorList>
    </citation>
    <scope>NUCLEOTIDE SEQUENCE</scope>
    <source>
        <strain evidence="1">VT-O1</strain>
    </source>
</reference>
<evidence type="ECO:0000313" key="2">
    <source>
        <dbReference type="Proteomes" id="UP001148737"/>
    </source>
</evidence>